<evidence type="ECO:0000313" key="4">
    <source>
        <dbReference type="EMBL" id="CAD8136720.1"/>
    </source>
</evidence>
<proteinExistence type="inferred from homology"/>
<dbReference type="EMBL" id="CAJJDO010000005">
    <property type="protein sequence ID" value="CAD8136720.1"/>
    <property type="molecule type" value="Genomic_DNA"/>
</dbReference>
<name>A0A8S1SB49_9CILI</name>
<evidence type="ECO:0000256" key="1">
    <source>
        <dbReference type="ARBA" id="ARBA00010566"/>
    </source>
</evidence>
<comment type="similarity">
    <text evidence="1">Belongs to the citrate synthase family.</text>
</comment>
<dbReference type="PANTHER" id="PTHR11739">
    <property type="entry name" value="CITRATE SYNTHASE"/>
    <property type="match status" value="1"/>
</dbReference>
<evidence type="ECO:0000313" key="5">
    <source>
        <dbReference type="Proteomes" id="UP000689195"/>
    </source>
</evidence>
<dbReference type="Proteomes" id="UP000689195">
    <property type="component" value="Unassembled WGS sequence"/>
</dbReference>
<dbReference type="InterPro" id="IPR019810">
    <property type="entry name" value="Citrate_synthase_AS"/>
</dbReference>
<dbReference type="GO" id="GO:0006099">
    <property type="term" value="P:tricarboxylic acid cycle"/>
    <property type="evidence" value="ECO:0007669"/>
    <property type="project" value="TreeGrafter"/>
</dbReference>
<dbReference type="PROSITE" id="PS00480">
    <property type="entry name" value="CITRATE_SYNTHASE"/>
    <property type="match status" value="1"/>
</dbReference>
<protein>
    <recommendedName>
        <fullName evidence="6">Citrate synthase</fullName>
    </recommendedName>
</protein>
<dbReference type="OrthoDB" id="8017587at2759"/>
<dbReference type="CDD" id="cd06103">
    <property type="entry name" value="ScCS-like"/>
    <property type="match status" value="1"/>
</dbReference>
<dbReference type="NCBIfam" id="NF007128">
    <property type="entry name" value="PRK09569.1"/>
    <property type="match status" value="1"/>
</dbReference>
<feature type="coiled-coil region" evidence="3">
    <location>
        <begin position="834"/>
        <end position="990"/>
    </location>
</feature>
<keyword evidence="2" id="KW-0808">Transferase</keyword>
<organism evidence="4 5">
    <name type="scientific">Paramecium pentaurelia</name>
    <dbReference type="NCBI Taxonomy" id="43138"/>
    <lineage>
        <taxon>Eukaryota</taxon>
        <taxon>Sar</taxon>
        <taxon>Alveolata</taxon>
        <taxon>Ciliophora</taxon>
        <taxon>Intramacronucleata</taxon>
        <taxon>Oligohymenophorea</taxon>
        <taxon>Peniculida</taxon>
        <taxon>Parameciidae</taxon>
        <taxon>Paramecium</taxon>
    </lineage>
</organism>
<dbReference type="GO" id="GO:0005975">
    <property type="term" value="P:carbohydrate metabolic process"/>
    <property type="evidence" value="ECO:0007669"/>
    <property type="project" value="TreeGrafter"/>
</dbReference>
<keyword evidence="5" id="KW-1185">Reference proteome</keyword>
<keyword evidence="3" id="KW-0175">Coiled coil</keyword>
<feature type="coiled-coil region" evidence="3">
    <location>
        <begin position="571"/>
        <end position="807"/>
    </location>
</feature>
<evidence type="ECO:0000256" key="2">
    <source>
        <dbReference type="ARBA" id="ARBA00022679"/>
    </source>
</evidence>
<evidence type="ECO:0000256" key="3">
    <source>
        <dbReference type="SAM" id="Coils"/>
    </source>
</evidence>
<accession>A0A8S1SB49</accession>
<dbReference type="Pfam" id="PF00285">
    <property type="entry name" value="Citrate_synt"/>
    <property type="match status" value="1"/>
</dbReference>
<gene>
    <name evidence="4" type="ORF">PPENT_87.1.T0050294</name>
</gene>
<evidence type="ECO:0008006" key="6">
    <source>
        <dbReference type="Google" id="ProtNLM"/>
    </source>
</evidence>
<dbReference type="FunFam" id="1.10.230.10:FF:000001">
    <property type="entry name" value="Citrate synthase"/>
    <property type="match status" value="1"/>
</dbReference>
<dbReference type="InterPro" id="IPR002020">
    <property type="entry name" value="Citrate_synthase"/>
</dbReference>
<dbReference type="GO" id="GO:0046912">
    <property type="term" value="F:acyltransferase activity, acyl groups converted into alkyl on transfer"/>
    <property type="evidence" value="ECO:0007669"/>
    <property type="project" value="InterPro"/>
</dbReference>
<dbReference type="PANTHER" id="PTHR11739:SF8">
    <property type="entry name" value="CITRATE SYNTHASE, MITOCHONDRIAL"/>
    <property type="match status" value="1"/>
</dbReference>
<comment type="caution">
    <text evidence="4">The sequence shown here is derived from an EMBL/GenBank/DDBJ whole genome shotgun (WGS) entry which is preliminary data.</text>
</comment>
<sequence>MQHIYRSFNSKSIFHSSNLLKERLREIIPIKQALLRDIRKTYGQKEICKVTVDQAIGGMRNVFGLFYDISLLDSKTGITFRDYNIPEIQEYLQKAKNGNEPLPEALFWLLLTGDFPSDQEFKFVQEEWKIRGELDQETIKFITSLPKQLHPMTMLSQSVLYLQKDSKFQQAYESGKATKTQYWEYYYEDAMDLVAKIPRVAALIYRHKYKNGDLISSDNSLDWAANYSHMMGFNQFNAYELFRMYLSIHADHEGGNVSAHATHLVGSALADPYLSYSAGINGLAGPLHGLANQEVLKWLIEIREKLGDKVSNEKIQEYVLNTIREGKVVPGYGHAVLRYTDPRYIHQKNFAERLIKDDPLVDLVKQCYHVIPPVLKTIGKIQNPWPNVDAHSGVLLNHYGLKEYEYYTVVFAVSRALGCTANLVWARAFGLPIERPGSITLRWIEEKFGENQSKIQTEPLNVFLKTNQKYAEYIAYLGQQKAPITAYTKLAQWKQYQFENVNLLIDPAKISPLLSTLTDENKLLKHECFKLSNDIVELTTMVERLIDDNLVIKKHLDLKTNEMQHFLQNQKTQINEEIQDLKFQVQSLQDENNLLITHLEDLRRNQNDDVINNLETELSNARDLFEQQQQNFKQCQEREYDISRELVKMNSQYKEALEKIVELSSQLSSYEDNNHELRNQIMLISNKINIIQKNAFDQVNQKEIELESLQIKFNTLIKDNNSIKDQLNQYEFKIQELIKENTRISEEMKIFQLINNELLNQEKDIKNQLQLEKMKKNPNISDDQMTKEQLIKECRRLGEQLERAQLEYIKLDDFLTKQIDLQKKQSEQILENMKIRYQNSLDSRQEQINQLEKQISSQIEQINIQKKELEIINLDYQEIKQKQEDQSQLKKLVDQQVMEIRVLKSQLQDKKMLINEMLEEKDKMSKLFKSEQISQQQNIHLLEEEIKQLQNQQIKYQSQKEDLEKLLEINDNLKQEIHHIQQQYKDVQSLCKDEIEKRQNLQVEAGIQANQIGTLKEQIRYFQEQQQRKDKLDQVLQENQILRAQLKQ</sequence>
<dbReference type="AlphaFoldDB" id="A0A8S1SB49"/>
<reference evidence="4" key="1">
    <citation type="submission" date="2021-01" db="EMBL/GenBank/DDBJ databases">
        <authorList>
            <consortium name="Genoscope - CEA"/>
            <person name="William W."/>
        </authorList>
    </citation>
    <scope>NUCLEOTIDE SEQUENCE</scope>
</reference>
<dbReference type="GO" id="GO:0005759">
    <property type="term" value="C:mitochondrial matrix"/>
    <property type="evidence" value="ECO:0007669"/>
    <property type="project" value="TreeGrafter"/>
</dbReference>